<evidence type="ECO:0000313" key="2">
    <source>
        <dbReference type="EMBL" id="GMA33708.1"/>
    </source>
</evidence>
<comment type="caution">
    <text evidence="3">The sequence shown here is derived from an EMBL/GenBank/DDBJ whole genome shotgun (WGS) entry which is preliminary data.</text>
</comment>
<dbReference type="Gene3D" id="1.10.10.60">
    <property type="entry name" value="Homeodomain-like"/>
    <property type="match status" value="1"/>
</dbReference>
<keyword evidence="4" id="KW-1185">Reference proteome</keyword>
<dbReference type="AlphaFoldDB" id="A0AA37XJ16"/>
<dbReference type="Proteomes" id="UP001157161">
    <property type="component" value="Unassembled WGS sequence"/>
</dbReference>
<evidence type="ECO:0000313" key="3">
    <source>
        <dbReference type="EMBL" id="GMA33771.1"/>
    </source>
</evidence>
<reference evidence="3" key="2">
    <citation type="submission" date="2023-02" db="EMBL/GenBank/DDBJ databases">
        <authorList>
            <person name="Sun Q."/>
            <person name="Mori K."/>
        </authorList>
    </citation>
    <scope>NUCLEOTIDE SEQUENCE</scope>
    <source>
        <strain evidence="3">NBRC 112290</strain>
    </source>
</reference>
<gene>
    <name evidence="1" type="ORF">GCM10025875_36330</name>
    <name evidence="2" type="ORF">GCM10025875_37000</name>
    <name evidence="3" type="ORF">GCM10025875_37630</name>
</gene>
<dbReference type="RefSeq" id="WP_284252897.1">
    <property type="nucleotide sequence ID" value="NZ_BSUM01000003.1"/>
</dbReference>
<organism evidence="3 4">
    <name type="scientific">Litorihabitans aurantiacus</name>
    <dbReference type="NCBI Taxonomy" id="1930061"/>
    <lineage>
        <taxon>Bacteria</taxon>
        <taxon>Bacillati</taxon>
        <taxon>Actinomycetota</taxon>
        <taxon>Actinomycetes</taxon>
        <taxon>Micrococcales</taxon>
        <taxon>Beutenbergiaceae</taxon>
        <taxon>Litorihabitans</taxon>
    </lineage>
</organism>
<protein>
    <submittedName>
        <fullName evidence="3">Uncharacterized protein</fullName>
    </submittedName>
</protein>
<reference evidence="3" key="1">
    <citation type="journal article" date="2014" name="Int. J. Syst. Evol. Microbiol.">
        <title>Complete genome sequence of Corynebacterium casei LMG S-19264T (=DSM 44701T), isolated from a smear-ripened cheese.</title>
        <authorList>
            <consortium name="US DOE Joint Genome Institute (JGI-PGF)"/>
            <person name="Walter F."/>
            <person name="Albersmeier A."/>
            <person name="Kalinowski J."/>
            <person name="Ruckert C."/>
        </authorList>
    </citation>
    <scope>NUCLEOTIDE SEQUENCE</scope>
    <source>
        <strain evidence="3">NBRC 112290</strain>
    </source>
</reference>
<dbReference type="EMBL" id="BSUM01000004">
    <property type="protein sequence ID" value="GMA33708.1"/>
    <property type="molecule type" value="Genomic_DNA"/>
</dbReference>
<sequence>MALVEVPPRAAAAVQLRHRRDLDEVDLRRELVALSEEGYSQTRIAQWLQISQSAVSQLLKTARGGSVARAGFSGASPRELCQRYAAGLLSREQVVDELTRWEYVPMAQHEAYEDLPVQPEGTIWDVYRAAMDGLIDEGLYGEVAARVAADASA</sequence>
<proteinExistence type="predicted"/>
<evidence type="ECO:0000313" key="1">
    <source>
        <dbReference type="EMBL" id="GMA33641.1"/>
    </source>
</evidence>
<name>A0AA37XJ16_9MICO</name>
<evidence type="ECO:0000313" key="4">
    <source>
        <dbReference type="Proteomes" id="UP001157161"/>
    </source>
</evidence>
<accession>A0AA37XJ16</accession>
<dbReference type="SUPFAM" id="SSF46689">
    <property type="entry name" value="Homeodomain-like"/>
    <property type="match status" value="1"/>
</dbReference>
<dbReference type="InterPro" id="IPR009057">
    <property type="entry name" value="Homeodomain-like_sf"/>
</dbReference>
<dbReference type="EMBL" id="BSUM01000005">
    <property type="protein sequence ID" value="GMA33771.1"/>
    <property type="molecule type" value="Genomic_DNA"/>
</dbReference>
<dbReference type="Pfam" id="PF13384">
    <property type="entry name" value="HTH_23"/>
    <property type="match status" value="1"/>
</dbReference>
<dbReference type="EMBL" id="BSUM01000003">
    <property type="protein sequence ID" value="GMA33641.1"/>
    <property type="molecule type" value="Genomic_DNA"/>
</dbReference>